<evidence type="ECO:0000256" key="1">
    <source>
        <dbReference type="ARBA" id="ARBA00005495"/>
    </source>
</evidence>
<evidence type="ECO:0000256" key="2">
    <source>
        <dbReference type="ARBA" id="ARBA00022723"/>
    </source>
</evidence>
<protein>
    <submittedName>
        <fullName evidence="6">GFA family protein</fullName>
    </submittedName>
</protein>
<comment type="similarity">
    <text evidence="1">Belongs to the Gfa family.</text>
</comment>
<dbReference type="RefSeq" id="WP_119538211.1">
    <property type="nucleotide sequence ID" value="NZ_QYRN01000001.1"/>
</dbReference>
<evidence type="ECO:0000259" key="5">
    <source>
        <dbReference type="PROSITE" id="PS51891"/>
    </source>
</evidence>
<keyword evidence="2" id="KW-0479">Metal-binding</keyword>
<sequence>MDDATKGECRCGQLKISVRGRPMVTMACHCTGCRKLTASAFSLSALYRVDAFAIDAGETVIGGLHGRHRHFFCSRCLSWVFTRPEGMDELVDVRSTMLDGVSTAPPFIETETAEKLPWIDLPVAHSFERFPERTDFPGLLAEFAAQNA</sequence>
<evidence type="ECO:0000313" key="7">
    <source>
        <dbReference type="Proteomes" id="UP000265750"/>
    </source>
</evidence>
<evidence type="ECO:0000256" key="4">
    <source>
        <dbReference type="ARBA" id="ARBA00023239"/>
    </source>
</evidence>
<dbReference type="InterPro" id="IPR011057">
    <property type="entry name" value="Mss4-like_sf"/>
</dbReference>
<dbReference type="Pfam" id="PF04828">
    <property type="entry name" value="GFA"/>
    <property type="match status" value="1"/>
</dbReference>
<dbReference type="SUPFAM" id="SSF51316">
    <property type="entry name" value="Mss4-like"/>
    <property type="match status" value="1"/>
</dbReference>
<keyword evidence="7" id="KW-1185">Reference proteome</keyword>
<dbReference type="PANTHER" id="PTHR33337">
    <property type="entry name" value="GFA DOMAIN-CONTAINING PROTEIN"/>
    <property type="match status" value="1"/>
</dbReference>
<gene>
    <name evidence="6" type="ORF">D3218_02010</name>
</gene>
<proteinExistence type="inferred from homology"/>
<dbReference type="Proteomes" id="UP000265750">
    <property type="component" value="Unassembled WGS sequence"/>
</dbReference>
<dbReference type="InterPro" id="IPR006913">
    <property type="entry name" value="CENP-V/GFA"/>
</dbReference>
<accession>A0A3A1WR79</accession>
<dbReference type="EMBL" id="QYRN01000001">
    <property type="protein sequence ID" value="RIY03554.1"/>
    <property type="molecule type" value="Genomic_DNA"/>
</dbReference>
<evidence type="ECO:0000256" key="3">
    <source>
        <dbReference type="ARBA" id="ARBA00022833"/>
    </source>
</evidence>
<evidence type="ECO:0000313" key="6">
    <source>
        <dbReference type="EMBL" id="RIY03554.1"/>
    </source>
</evidence>
<name>A0A3A1WR79_9HYPH</name>
<dbReference type="OrthoDB" id="7186766at2"/>
<dbReference type="Gene3D" id="3.90.1590.10">
    <property type="entry name" value="glutathione-dependent formaldehyde- activating enzyme (gfa)"/>
    <property type="match status" value="1"/>
</dbReference>
<dbReference type="AlphaFoldDB" id="A0A3A1WR79"/>
<comment type="caution">
    <text evidence="6">The sequence shown here is derived from an EMBL/GenBank/DDBJ whole genome shotgun (WGS) entry which is preliminary data.</text>
</comment>
<keyword evidence="4" id="KW-0456">Lyase</keyword>
<dbReference type="GO" id="GO:0016846">
    <property type="term" value="F:carbon-sulfur lyase activity"/>
    <property type="evidence" value="ECO:0007669"/>
    <property type="project" value="InterPro"/>
</dbReference>
<dbReference type="PANTHER" id="PTHR33337:SF40">
    <property type="entry name" value="CENP-V_GFA DOMAIN-CONTAINING PROTEIN-RELATED"/>
    <property type="match status" value="1"/>
</dbReference>
<feature type="domain" description="CENP-V/GFA" evidence="5">
    <location>
        <begin position="5"/>
        <end position="108"/>
    </location>
</feature>
<organism evidence="6 7">
    <name type="scientific">Aureimonas flava</name>
    <dbReference type="NCBI Taxonomy" id="2320271"/>
    <lineage>
        <taxon>Bacteria</taxon>
        <taxon>Pseudomonadati</taxon>
        <taxon>Pseudomonadota</taxon>
        <taxon>Alphaproteobacteria</taxon>
        <taxon>Hyphomicrobiales</taxon>
        <taxon>Aurantimonadaceae</taxon>
        <taxon>Aureimonas</taxon>
    </lineage>
</organism>
<reference evidence="7" key="1">
    <citation type="submission" date="2018-09" db="EMBL/GenBank/DDBJ databases">
        <authorList>
            <person name="Tuo L."/>
        </authorList>
    </citation>
    <scope>NUCLEOTIDE SEQUENCE [LARGE SCALE GENOMIC DNA]</scope>
    <source>
        <strain evidence="7">M2BS4Y-1</strain>
    </source>
</reference>
<dbReference type="PROSITE" id="PS51891">
    <property type="entry name" value="CENP_V_GFA"/>
    <property type="match status" value="1"/>
</dbReference>
<dbReference type="GO" id="GO:0046872">
    <property type="term" value="F:metal ion binding"/>
    <property type="evidence" value="ECO:0007669"/>
    <property type="project" value="UniProtKB-KW"/>
</dbReference>
<keyword evidence="3" id="KW-0862">Zinc</keyword>